<dbReference type="Gene3D" id="3.40.50.300">
    <property type="entry name" value="P-loop containing nucleotide triphosphate hydrolases"/>
    <property type="match status" value="1"/>
</dbReference>
<feature type="domain" description="OBG-type G" evidence="4">
    <location>
        <begin position="24"/>
        <end position="288"/>
    </location>
</feature>
<evidence type="ECO:0000256" key="3">
    <source>
        <dbReference type="HAMAP-Rule" id="MF_03167"/>
    </source>
</evidence>
<dbReference type="GeneID" id="8243916"/>
<dbReference type="InterPro" id="IPR012676">
    <property type="entry name" value="TGS-like"/>
</dbReference>
<dbReference type="InterPro" id="IPR041706">
    <property type="entry name" value="YchF_N"/>
</dbReference>
<dbReference type="GO" id="GO:0005524">
    <property type="term" value="F:ATP binding"/>
    <property type="evidence" value="ECO:0007669"/>
    <property type="project" value="UniProtKB-UniRule"/>
</dbReference>
<dbReference type="InterPro" id="IPR004095">
    <property type="entry name" value="TGS"/>
</dbReference>
<comment type="subunit">
    <text evidence="3">Monomer.</text>
</comment>
<keyword evidence="3" id="KW-0963">Cytoplasm</keyword>
<keyword evidence="3" id="KW-0378">Hydrolase</keyword>
<accession>C1E6Y5</accession>
<dbReference type="GO" id="GO:0016887">
    <property type="term" value="F:ATP hydrolysis activity"/>
    <property type="evidence" value="ECO:0007669"/>
    <property type="project" value="UniProtKB-UniRule"/>
</dbReference>
<dbReference type="InterPro" id="IPR012675">
    <property type="entry name" value="Beta-grasp_dom_sf"/>
</dbReference>
<dbReference type="Gene3D" id="3.10.20.30">
    <property type="match status" value="1"/>
</dbReference>
<dbReference type="GO" id="GO:0005737">
    <property type="term" value="C:cytoplasm"/>
    <property type="evidence" value="ECO:0007669"/>
    <property type="project" value="UniProtKB-SubCell"/>
</dbReference>
<dbReference type="AlphaFoldDB" id="C1E6Y5"/>
<dbReference type="EMBL" id="CP001326">
    <property type="protein sequence ID" value="ACO63512.1"/>
    <property type="molecule type" value="Genomic_DNA"/>
</dbReference>
<dbReference type="InterPro" id="IPR006073">
    <property type="entry name" value="GTP-bd"/>
</dbReference>
<comment type="similarity">
    <text evidence="3">Belongs to the TRAFAC class OBG-HflX-like GTPase superfamily. OBG GTPase family. YchF/OLA1 subfamily.</text>
</comment>
<evidence type="ECO:0000259" key="4">
    <source>
        <dbReference type="PROSITE" id="PS51710"/>
    </source>
</evidence>
<reference evidence="6 7" key="1">
    <citation type="journal article" date="2009" name="Science">
        <title>Green evolution and dynamic adaptations revealed by genomes of the marine picoeukaryotes Micromonas.</title>
        <authorList>
            <person name="Worden A.Z."/>
            <person name="Lee J.H."/>
            <person name="Mock T."/>
            <person name="Rouze P."/>
            <person name="Simmons M.P."/>
            <person name="Aerts A.L."/>
            <person name="Allen A.E."/>
            <person name="Cuvelier M.L."/>
            <person name="Derelle E."/>
            <person name="Everett M.V."/>
            <person name="Foulon E."/>
            <person name="Grimwood J."/>
            <person name="Gundlach H."/>
            <person name="Henrissat B."/>
            <person name="Napoli C."/>
            <person name="McDonald S.M."/>
            <person name="Parker M.S."/>
            <person name="Rombauts S."/>
            <person name="Salamov A."/>
            <person name="Von Dassow P."/>
            <person name="Badger J.H."/>
            <person name="Coutinho P.M."/>
            <person name="Demir E."/>
            <person name="Dubchak I."/>
            <person name="Gentemann C."/>
            <person name="Eikrem W."/>
            <person name="Gready J.E."/>
            <person name="John U."/>
            <person name="Lanier W."/>
            <person name="Lindquist E.A."/>
            <person name="Lucas S."/>
            <person name="Mayer K.F."/>
            <person name="Moreau H."/>
            <person name="Not F."/>
            <person name="Otillar R."/>
            <person name="Panaud O."/>
            <person name="Pangilinan J."/>
            <person name="Paulsen I."/>
            <person name="Piegu B."/>
            <person name="Poliakov A."/>
            <person name="Robbens S."/>
            <person name="Schmutz J."/>
            <person name="Toulza E."/>
            <person name="Wyss T."/>
            <person name="Zelensky A."/>
            <person name="Zhou K."/>
            <person name="Armbrust E.V."/>
            <person name="Bhattacharya D."/>
            <person name="Goodenough U.W."/>
            <person name="Van de Peer Y."/>
            <person name="Grigoriev I.V."/>
        </authorList>
    </citation>
    <scope>NUCLEOTIDE SEQUENCE [LARGE SCALE GENOMIC DNA]</scope>
    <source>
        <strain evidence="7">RCC299 / NOUM17</strain>
    </source>
</reference>
<evidence type="ECO:0000256" key="2">
    <source>
        <dbReference type="ARBA" id="ARBA00022840"/>
    </source>
</evidence>
<dbReference type="CDD" id="cd01900">
    <property type="entry name" value="YchF"/>
    <property type="match status" value="1"/>
</dbReference>
<dbReference type="RefSeq" id="XP_002502254.1">
    <property type="nucleotide sequence ID" value="XM_002502208.1"/>
</dbReference>
<dbReference type="FunFam" id="1.10.150.300:FF:000001">
    <property type="entry name" value="Ribosome-binding ATPase YchF"/>
    <property type="match status" value="1"/>
</dbReference>
<dbReference type="STRING" id="296587.C1E6Y5"/>
<dbReference type="CDD" id="cd04867">
    <property type="entry name" value="TGS_YchF_OLA1"/>
    <property type="match status" value="1"/>
</dbReference>
<dbReference type="eggNOG" id="KOG1491">
    <property type="taxonomic scope" value="Eukaryota"/>
</dbReference>
<protein>
    <recommendedName>
        <fullName evidence="3">Obg-like ATPase 1</fullName>
    </recommendedName>
</protein>
<dbReference type="SUPFAM" id="SSF52540">
    <property type="entry name" value="P-loop containing nucleoside triphosphate hydrolases"/>
    <property type="match status" value="1"/>
</dbReference>
<gene>
    <name evidence="6" type="ORF">MICPUN_81961</name>
</gene>
<dbReference type="InterPro" id="IPR004396">
    <property type="entry name" value="ATPase_YchF/OLA1"/>
</dbReference>
<dbReference type="KEGG" id="mis:MICPUN_81961"/>
<dbReference type="Pfam" id="PF01926">
    <property type="entry name" value="MMR_HSR1"/>
    <property type="match status" value="1"/>
</dbReference>
<feature type="binding site" evidence="3">
    <location>
        <position position="237"/>
    </location>
    <ligand>
        <name>ATP</name>
        <dbReference type="ChEBI" id="CHEBI:30616"/>
    </ligand>
</feature>
<dbReference type="GO" id="GO:0043023">
    <property type="term" value="F:ribosomal large subunit binding"/>
    <property type="evidence" value="ECO:0007669"/>
    <property type="project" value="UniProtKB-UniRule"/>
</dbReference>
<comment type="subcellular location">
    <subcellularLocation>
        <location evidence="3">Cytoplasm</location>
    </subcellularLocation>
</comment>
<sequence length="400" mass="44635">MPPKKVEPEEKLGPWALGRFTSNLKVGLVGMPNVGKSTLYNALSNCSIPAENFPFCTIDPNSTRVNVPDDRFDWLVDHHKPKSVVQPYLEIVDIAGLVKGAAEGAGLGNAFLSHIKAVDGIIHVMRAFDDPDVIHVEDRVDPVDDIEIITSELRNKDLEFMNMTKGKLDKDKQKAAQNPQMAKAHATETACVEKVIKWLEDGKEVRNGMDEWSTTDIDFLNKYQLLTAKPVIYVVNLTKKDYARKANKWLKKIHEWVMGHGGGVIIPFSGAFEAELQDVPEEGKAEYEKEQGMTSVLPKIIKTGFSTIHLIYFFTAGPDEVKAWCIRKGFKAPQAAGAIHTDFERGFICAEVMGFDTLKELGTEAEVKAKGKYRQEGKTYTVEDGDIIFFKFNVTAAKKK</sequence>
<dbReference type="InterPro" id="IPR027417">
    <property type="entry name" value="P-loop_NTPase"/>
</dbReference>
<dbReference type="InterPro" id="IPR031167">
    <property type="entry name" value="G_OBG"/>
</dbReference>
<dbReference type="PANTHER" id="PTHR23305:SF11">
    <property type="entry name" value="OBG-LIKE ATPASE 1"/>
    <property type="match status" value="1"/>
</dbReference>
<evidence type="ECO:0000259" key="5">
    <source>
        <dbReference type="PROSITE" id="PS51880"/>
    </source>
</evidence>
<feature type="domain" description="TGS" evidence="5">
    <location>
        <begin position="309"/>
        <end position="392"/>
    </location>
</feature>
<dbReference type="Gene3D" id="1.10.150.300">
    <property type="entry name" value="TGS-like domain"/>
    <property type="match status" value="1"/>
</dbReference>
<dbReference type="Pfam" id="PF06071">
    <property type="entry name" value="YchF-GTPase_C"/>
    <property type="match status" value="1"/>
</dbReference>
<evidence type="ECO:0000313" key="7">
    <source>
        <dbReference type="Proteomes" id="UP000002009"/>
    </source>
</evidence>
<dbReference type="PIRSF" id="PIRSF006641">
    <property type="entry name" value="CHP00092"/>
    <property type="match status" value="1"/>
</dbReference>
<dbReference type="PROSITE" id="PS51710">
    <property type="entry name" value="G_OBG"/>
    <property type="match status" value="1"/>
</dbReference>
<dbReference type="SUPFAM" id="SSF81271">
    <property type="entry name" value="TGS-like"/>
    <property type="match status" value="1"/>
</dbReference>
<comment type="function">
    <text evidence="3">Hydrolyzes ATP, and can also hydrolyze GTP with lower efficiency. Has lower affinity for GTP.</text>
</comment>
<dbReference type="FunFam" id="3.10.20.30:FF:000001">
    <property type="entry name" value="Ribosome-binding ATPase YchF"/>
    <property type="match status" value="1"/>
</dbReference>
<dbReference type="OrthoDB" id="424823at2759"/>
<evidence type="ECO:0000256" key="1">
    <source>
        <dbReference type="ARBA" id="ARBA00022741"/>
    </source>
</evidence>
<feature type="binding site" evidence="3">
    <location>
        <begin position="33"/>
        <end position="38"/>
    </location>
    <ligand>
        <name>ATP</name>
        <dbReference type="ChEBI" id="CHEBI:30616"/>
    </ligand>
</feature>
<evidence type="ECO:0000313" key="6">
    <source>
        <dbReference type="EMBL" id="ACO63512.1"/>
    </source>
</evidence>
<dbReference type="HAMAP" id="MF_00944">
    <property type="entry name" value="YchF_OLA1_ATPase"/>
    <property type="match status" value="1"/>
</dbReference>
<dbReference type="InParanoid" id="C1E6Y5"/>
<proteinExistence type="inferred from homology"/>
<dbReference type="NCBIfam" id="TIGR00092">
    <property type="entry name" value="redox-regulated ATPase YchF"/>
    <property type="match status" value="1"/>
</dbReference>
<name>C1E6Y5_MICCC</name>
<dbReference type="GO" id="GO:0005525">
    <property type="term" value="F:GTP binding"/>
    <property type="evidence" value="ECO:0007669"/>
    <property type="project" value="InterPro"/>
</dbReference>
<dbReference type="PRINTS" id="PR00326">
    <property type="entry name" value="GTP1OBG"/>
</dbReference>
<dbReference type="InterPro" id="IPR023192">
    <property type="entry name" value="TGS-like_dom_sf"/>
</dbReference>
<keyword evidence="2 3" id="KW-0067">ATP-binding</keyword>
<dbReference type="PROSITE" id="PS51880">
    <property type="entry name" value="TGS"/>
    <property type="match status" value="1"/>
</dbReference>
<dbReference type="FunCoup" id="C1E6Y5">
    <property type="interactions" value="1771"/>
</dbReference>
<dbReference type="PANTHER" id="PTHR23305">
    <property type="entry name" value="OBG GTPASE FAMILY"/>
    <property type="match status" value="1"/>
</dbReference>
<keyword evidence="7" id="KW-1185">Reference proteome</keyword>
<dbReference type="OMA" id="DFHDLCE"/>
<dbReference type="Proteomes" id="UP000002009">
    <property type="component" value="Chromosome 5"/>
</dbReference>
<keyword evidence="1 3" id="KW-0547">Nucleotide-binding</keyword>
<dbReference type="InterPro" id="IPR013029">
    <property type="entry name" value="YchF_C"/>
</dbReference>
<organism evidence="6 7">
    <name type="scientific">Micromonas commoda (strain RCC299 / NOUM17 / CCMP2709)</name>
    <name type="common">Picoplanktonic green alga</name>
    <dbReference type="NCBI Taxonomy" id="296587"/>
    <lineage>
        <taxon>Eukaryota</taxon>
        <taxon>Viridiplantae</taxon>
        <taxon>Chlorophyta</taxon>
        <taxon>Mamiellophyceae</taxon>
        <taxon>Mamiellales</taxon>
        <taxon>Mamiellaceae</taxon>
        <taxon>Micromonas</taxon>
    </lineage>
</organism>